<sequence>MAEEDDSFTLVAKRATKAAPKGTKRAERQLQRHGPKPPIRHNCRHAKGVYRCGEITDEDLFAFNLNFYSHTKKIDQDNFGLKYLVISKKKNRWQRKQLGHIRVINECETSFFASKSFKETVRVCKDFFLKALSVGRKRVDNIAKSFHTTSTLRKENRGGDRKDEKFQPKRRAVKTFIKSLIGRESHYSRSKSRKIYLSPKLKSIKHLWNLYKTKNPNIPVKYEFLRRIFHKDFRIGFGSPKTDACSMCERLRNEIKNEADQIIKQNLITQLTIHKRRTNVFYELLNEKRDGLKVLCFDHEQNQVLPKVPDQQAYYTRQLYVYNFSRNQTGWSLGPRERYRAHVERK</sequence>
<dbReference type="PANTHER" id="PTHR10773:SF19">
    <property type="match status" value="1"/>
</dbReference>
<reference evidence="2 3" key="1">
    <citation type="journal article" date="2021" name="Elife">
        <title>Chloroplast acquisition without the gene transfer in kleptoplastic sea slugs, Plakobranchus ocellatus.</title>
        <authorList>
            <person name="Maeda T."/>
            <person name="Takahashi S."/>
            <person name="Yoshida T."/>
            <person name="Shimamura S."/>
            <person name="Takaki Y."/>
            <person name="Nagai Y."/>
            <person name="Toyoda A."/>
            <person name="Suzuki Y."/>
            <person name="Arimoto A."/>
            <person name="Ishii H."/>
            <person name="Satoh N."/>
            <person name="Nishiyama T."/>
            <person name="Hasebe M."/>
            <person name="Maruyama T."/>
            <person name="Minagawa J."/>
            <person name="Obokata J."/>
            <person name="Shigenobu S."/>
        </authorList>
    </citation>
    <scope>NUCLEOTIDE SEQUENCE [LARGE SCALE GENOMIC DNA]</scope>
</reference>
<feature type="region of interest" description="Disordered" evidence="1">
    <location>
        <begin position="1"/>
        <end position="38"/>
    </location>
</feature>
<name>A0AAV4GAJ2_9GAST</name>
<keyword evidence="3" id="KW-1185">Reference proteome</keyword>
<evidence type="ECO:0000313" key="3">
    <source>
        <dbReference type="Proteomes" id="UP000762676"/>
    </source>
</evidence>
<evidence type="ECO:0000256" key="1">
    <source>
        <dbReference type="SAM" id="MobiDB-lite"/>
    </source>
</evidence>
<accession>A0AAV4GAJ2</accession>
<organism evidence="2 3">
    <name type="scientific">Elysia marginata</name>
    <dbReference type="NCBI Taxonomy" id="1093978"/>
    <lineage>
        <taxon>Eukaryota</taxon>
        <taxon>Metazoa</taxon>
        <taxon>Spiralia</taxon>
        <taxon>Lophotrochozoa</taxon>
        <taxon>Mollusca</taxon>
        <taxon>Gastropoda</taxon>
        <taxon>Heterobranchia</taxon>
        <taxon>Euthyneura</taxon>
        <taxon>Panpulmonata</taxon>
        <taxon>Sacoglossa</taxon>
        <taxon>Placobranchoidea</taxon>
        <taxon>Plakobranchidae</taxon>
        <taxon>Elysia</taxon>
    </lineage>
</organism>
<evidence type="ECO:0000313" key="2">
    <source>
        <dbReference type="EMBL" id="GFR82271.1"/>
    </source>
</evidence>
<dbReference type="PANTHER" id="PTHR10773">
    <property type="entry name" value="DNA-DIRECTED RNA POLYMERASES I, II, AND III SUBUNIT RPABC2"/>
    <property type="match status" value="1"/>
</dbReference>
<protein>
    <submittedName>
        <fullName evidence="2">Uncharacterized protein</fullName>
    </submittedName>
</protein>
<proteinExistence type="predicted"/>
<dbReference type="EMBL" id="BMAT01004886">
    <property type="protein sequence ID" value="GFR82271.1"/>
    <property type="molecule type" value="Genomic_DNA"/>
</dbReference>
<dbReference type="Proteomes" id="UP000762676">
    <property type="component" value="Unassembled WGS sequence"/>
</dbReference>
<dbReference type="AlphaFoldDB" id="A0AAV4GAJ2"/>
<gene>
    <name evidence="2" type="ORF">ElyMa_002361000</name>
</gene>
<comment type="caution">
    <text evidence="2">The sequence shown here is derived from an EMBL/GenBank/DDBJ whole genome shotgun (WGS) entry which is preliminary data.</text>
</comment>